<name>A0A2K2BD11_POPTR</name>
<organism evidence="1 2">
    <name type="scientific">Populus trichocarpa</name>
    <name type="common">Western balsam poplar</name>
    <name type="synonym">Populus balsamifera subsp. trichocarpa</name>
    <dbReference type="NCBI Taxonomy" id="3694"/>
    <lineage>
        <taxon>Eukaryota</taxon>
        <taxon>Viridiplantae</taxon>
        <taxon>Streptophyta</taxon>
        <taxon>Embryophyta</taxon>
        <taxon>Tracheophyta</taxon>
        <taxon>Spermatophyta</taxon>
        <taxon>Magnoliopsida</taxon>
        <taxon>eudicotyledons</taxon>
        <taxon>Gunneridae</taxon>
        <taxon>Pentapetalae</taxon>
        <taxon>rosids</taxon>
        <taxon>fabids</taxon>
        <taxon>Malpighiales</taxon>
        <taxon>Salicaceae</taxon>
        <taxon>Saliceae</taxon>
        <taxon>Populus</taxon>
    </lineage>
</organism>
<evidence type="ECO:0000313" key="1">
    <source>
        <dbReference type="EMBL" id="PNT47658.1"/>
    </source>
</evidence>
<accession>A0A2K2BD11</accession>
<dbReference type="EMBL" id="CM009291">
    <property type="protein sequence ID" value="PNT47658.1"/>
    <property type="molecule type" value="Genomic_DNA"/>
</dbReference>
<dbReference type="Proteomes" id="UP000006729">
    <property type="component" value="Chromosome 2"/>
</dbReference>
<protein>
    <submittedName>
        <fullName evidence="1">Uncharacterized protein</fullName>
    </submittedName>
</protein>
<evidence type="ECO:0000313" key="2">
    <source>
        <dbReference type="Proteomes" id="UP000006729"/>
    </source>
</evidence>
<reference evidence="1 2" key="1">
    <citation type="journal article" date="2006" name="Science">
        <title>The genome of black cottonwood, Populus trichocarpa (Torr. &amp; Gray).</title>
        <authorList>
            <person name="Tuskan G.A."/>
            <person name="Difazio S."/>
            <person name="Jansson S."/>
            <person name="Bohlmann J."/>
            <person name="Grigoriev I."/>
            <person name="Hellsten U."/>
            <person name="Putnam N."/>
            <person name="Ralph S."/>
            <person name="Rombauts S."/>
            <person name="Salamov A."/>
            <person name="Schein J."/>
            <person name="Sterck L."/>
            <person name="Aerts A."/>
            <person name="Bhalerao R.R."/>
            <person name="Bhalerao R.P."/>
            <person name="Blaudez D."/>
            <person name="Boerjan W."/>
            <person name="Brun A."/>
            <person name="Brunner A."/>
            <person name="Busov V."/>
            <person name="Campbell M."/>
            <person name="Carlson J."/>
            <person name="Chalot M."/>
            <person name="Chapman J."/>
            <person name="Chen G.L."/>
            <person name="Cooper D."/>
            <person name="Coutinho P.M."/>
            <person name="Couturier J."/>
            <person name="Covert S."/>
            <person name="Cronk Q."/>
            <person name="Cunningham R."/>
            <person name="Davis J."/>
            <person name="Degroeve S."/>
            <person name="Dejardin A."/>
            <person name="Depamphilis C."/>
            <person name="Detter J."/>
            <person name="Dirks B."/>
            <person name="Dubchak I."/>
            <person name="Duplessis S."/>
            <person name="Ehlting J."/>
            <person name="Ellis B."/>
            <person name="Gendler K."/>
            <person name="Goodstein D."/>
            <person name="Gribskov M."/>
            <person name="Grimwood J."/>
            <person name="Groover A."/>
            <person name="Gunter L."/>
            <person name="Hamberger B."/>
            <person name="Heinze B."/>
            <person name="Helariutta Y."/>
            <person name="Henrissat B."/>
            <person name="Holligan D."/>
            <person name="Holt R."/>
            <person name="Huang W."/>
            <person name="Islam-Faridi N."/>
            <person name="Jones S."/>
            <person name="Jones-Rhoades M."/>
            <person name="Jorgensen R."/>
            <person name="Joshi C."/>
            <person name="Kangasjarvi J."/>
            <person name="Karlsson J."/>
            <person name="Kelleher C."/>
            <person name="Kirkpatrick R."/>
            <person name="Kirst M."/>
            <person name="Kohler A."/>
            <person name="Kalluri U."/>
            <person name="Larimer F."/>
            <person name="Leebens-Mack J."/>
            <person name="Leple J.C."/>
            <person name="Locascio P."/>
            <person name="Lou Y."/>
            <person name="Lucas S."/>
            <person name="Martin F."/>
            <person name="Montanini B."/>
            <person name="Napoli C."/>
            <person name="Nelson D.R."/>
            <person name="Nelson C."/>
            <person name="Nieminen K."/>
            <person name="Nilsson O."/>
            <person name="Pereda V."/>
            <person name="Peter G."/>
            <person name="Philippe R."/>
            <person name="Pilate G."/>
            <person name="Poliakov A."/>
            <person name="Razumovskaya J."/>
            <person name="Richardson P."/>
            <person name="Rinaldi C."/>
            <person name="Ritland K."/>
            <person name="Rouze P."/>
            <person name="Ryaboy D."/>
            <person name="Schmutz J."/>
            <person name="Schrader J."/>
            <person name="Segerman B."/>
            <person name="Shin H."/>
            <person name="Siddiqui A."/>
            <person name="Sterky F."/>
            <person name="Terry A."/>
            <person name="Tsai C.J."/>
            <person name="Uberbacher E."/>
            <person name="Unneberg P."/>
            <person name="Vahala J."/>
            <person name="Wall K."/>
            <person name="Wessler S."/>
            <person name="Yang G."/>
            <person name="Yin T."/>
            <person name="Douglas C."/>
            <person name="Marra M."/>
            <person name="Sandberg G."/>
            <person name="Van de Peer Y."/>
            <person name="Rokhsar D."/>
        </authorList>
    </citation>
    <scope>NUCLEOTIDE SEQUENCE [LARGE SCALE GENOMIC DNA]</scope>
    <source>
        <strain evidence="2">cv. Nisqually</strain>
    </source>
</reference>
<dbReference type="InParanoid" id="A0A2K2BD11"/>
<sequence>MTTFFILIKETQNVKFVLSKIPSSKSTDTRTAIDISFFGQETISVEQTPLIFKIAFTYSNHIQLSKLVRELPTIQSLSQGQFQVEKKILKK</sequence>
<keyword evidence="2" id="KW-1185">Reference proteome</keyword>
<proteinExistence type="predicted"/>
<dbReference type="AlphaFoldDB" id="A0A2K2BD11"/>
<gene>
    <name evidence="1" type="ORF">POPTR_002G037000</name>
</gene>